<dbReference type="Proteomes" id="UP000243015">
    <property type="component" value="Unassembled WGS sequence"/>
</dbReference>
<dbReference type="VEuPathDB" id="FungiDB:TERG_00270"/>
<proteinExistence type="inferred from homology"/>
<dbReference type="PANTHER" id="PTHR21311">
    <property type="entry name" value="CONSERVED OLIGOMERIC GOLGI COMPLEX COMPONENT 8"/>
    <property type="match status" value="1"/>
</dbReference>
<evidence type="ECO:0000256" key="1">
    <source>
        <dbReference type="ARBA" id="ARBA00004395"/>
    </source>
</evidence>
<feature type="region of interest" description="Disordered" evidence="9">
    <location>
        <begin position="716"/>
        <end position="1100"/>
    </location>
</feature>
<evidence type="ECO:0000256" key="7">
    <source>
        <dbReference type="ARBA" id="ARBA00023136"/>
    </source>
</evidence>
<feature type="compositionally biased region" description="Acidic residues" evidence="9">
    <location>
        <begin position="753"/>
        <end position="768"/>
    </location>
</feature>
<protein>
    <recommendedName>
        <fullName evidence="3">Conserved oligomeric Golgi complex subunit 8</fullName>
    </recommendedName>
    <alternativeName>
        <fullName evidence="8">Component of oligomeric Golgi complex 8</fullName>
    </alternativeName>
</protein>
<dbReference type="PANTHER" id="PTHR21311:SF0">
    <property type="entry name" value="CONSERVED OLIGOMERIC GOLGI COMPLEX SUBUNIT 8"/>
    <property type="match status" value="1"/>
</dbReference>
<feature type="compositionally biased region" description="Low complexity" evidence="9">
    <location>
        <begin position="781"/>
        <end position="793"/>
    </location>
</feature>
<dbReference type="GO" id="GO:0000139">
    <property type="term" value="C:Golgi membrane"/>
    <property type="evidence" value="ECO:0007669"/>
    <property type="project" value="UniProtKB-SubCell"/>
</dbReference>
<comment type="caution">
    <text evidence="11">The sequence shown here is derived from an EMBL/GenBank/DDBJ whole genome shotgun (WGS) entry which is preliminary data.</text>
</comment>
<feature type="region of interest" description="Disordered" evidence="9">
    <location>
        <begin position="366"/>
        <end position="387"/>
    </location>
</feature>
<sequence length="1100" mass="118131">MADALYELLVPHFDAAEGSPRPAPPAASSTTAQYLNHIPTLDTASLTSTELQSLSQISHSNLVSLQALANRSHKTFITSADNHRSLQKSLPQLAIETQRLRDAIPKLDEEAVRFSSTYSKTGDSQILDRRKKALQLARNVDRLSDILELPTLLSTAVSSSSGASSAAAAAGGTGGTSLSSSLSSTSNYSAALDLFAHIKRLQTLYPESPLARDISNQAEDAMKDMTTNLISDLRVQNIRLAPAMRIIGWLRRIAPDLEEPSSTKSASGGGTGEGAFGALFLVCRLANLLNMLSALEPLRELADQETLRRRQNTTKGETSEVSKKNTWSGGQQTERFLKKYIEIYREQSFAIVSLYKNIFAPGTLDSKQQETAEEEPPEASMLSQPPPALATFPMHLAQLLAETLEEYLPNVRDKSSRESLLTQVLYCAASLGRLGGDFTMMLSLLGTTGGTDQDEEDGDEDKAVPEWEEAIRKHRILAERLDLLTAGGEAAGGAGAKGSSSSKAPLSFTASPAARVFQETGGIAAQEPCILRFSARLPVTQVDFITVSQRIWRVAVASVEFLSNLSRTPYSPAERANAMATVSAPQTPNLNGAQMVDPTRPGEYPILLGDKLAGRDNARNRQFVNVTYNYKTKGNTPQQKTTIYPAGAPDRYKLTIQSKAGNAEQTDLTYVYSGGVDPESSSSTASKSETSNLVLIFDPRRKAFILEPVSTRLNFNLKSAPGKTDRQVSEQYPQLSTSFSNNDQAAGDKQGENESEEEDVGPADEENPYDYRHFLPKNKAEQSSSSGAGSKQSAVEAGSAPGTPDPHLATSSKPAAPRSVPAAQVPPAATAAAAAAAPAAAKAKPKPKPKPAPKSKANPLRPPKQRNPKAASSAATAAASSTNTSSGNANNASTKAKEPEEPAAPPVAIALPPKPELVEDSIIPSVETPDLVGTYSASDDEPKRLAGSPGSNIIVDGDLIIDMGSPPPQRPAFKIDPSHFASNNTSANEAGYNSDDEEDVEEPRPSFFGRRPVQEEEEEEEEEDEDEDETMEDAQAAGHADGDEEPADFEDDLVAEMEAALEESAREEEARLAMEQQQQQQHRYTNHVESEDESEVSEEE</sequence>
<feature type="region of interest" description="Disordered" evidence="9">
    <location>
        <begin position="306"/>
        <end position="328"/>
    </location>
</feature>
<accession>A0A178EUX2</accession>
<evidence type="ECO:0000256" key="3">
    <source>
        <dbReference type="ARBA" id="ARBA00020983"/>
    </source>
</evidence>
<evidence type="ECO:0000256" key="8">
    <source>
        <dbReference type="ARBA" id="ARBA00031347"/>
    </source>
</evidence>
<keyword evidence="7" id="KW-0472">Membrane</keyword>
<feature type="compositionally biased region" description="Acidic residues" evidence="9">
    <location>
        <begin position="1042"/>
        <end position="1061"/>
    </location>
</feature>
<evidence type="ECO:0000313" key="11">
    <source>
        <dbReference type="EMBL" id="OAL63596.1"/>
    </source>
</evidence>
<dbReference type="InterPro" id="IPR007255">
    <property type="entry name" value="COG8"/>
</dbReference>
<feature type="compositionally biased region" description="Polar residues" evidence="9">
    <location>
        <begin position="729"/>
        <end position="744"/>
    </location>
</feature>
<dbReference type="VEuPathDB" id="FungiDB:TERG_00271"/>
<keyword evidence="4" id="KW-0813">Transport</keyword>
<evidence type="ECO:0000256" key="2">
    <source>
        <dbReference type="ARBA" id="ARBA00006419"/>
    </source>
</evidence>
<dbReference type="AlphaFoldDB" id="A0A178EUX2"/>
<feature type="compositionally biased region" description="Low complexity" evidence="9">
    <location>
        <begin position="869"/>
        <end position="894"/>
    </location>
</feature>
<gene>
    <name evidence="11" type="ORF">A7C99_5993</name>
</gene>
<dbReference type="Pfam" id="PF04124">
    <property type="entry name" value="Dor1"/>
    <property type="match status" value="2"/>
</dbReference>
<feature type="compositionally biased region" description="Acidic residues" evidence="9">
    <location>
        <begin position="1015"/>
        <end position="1032"/>
    </location>
</feature>
<dbReference type="Pfam" id="PF09816">
    <property type="entry name" value="EAF"/>
    <property type="match status" value="1"/>
</dbReference>
<comment type="subcellular location">
    <subcellularLocation>
        <location evidence="1">Golgi apparatus membrane</location>
        <topology evidence="1">Peripheral membrane protein</topology>
    </subcellularLocation>
</comment>
<organism evidence="11 12">
    <name type="scientific">Trichophyton rubrum</name>
    <name type="common">Athlete's foot fungus</name>
    <name type="synonym">Epidermophyton rubrum</name>
    <dbReference type="NCBI Taxonomy" id="5551"/>
    <lineage>
        <taxon>Eukaryota</taxon>
        <taxon>Fungi</taxon>
        <taxon>Dikarya</taxon>
        <taxon>Ascomycota</taxon>
        <taxon>Pezizomycotina</taxon>
        <taxon>Eurotiomycetes</taxon>
        <taxon>Eurotiomycetidae</taxon>
        <taxon>Onygenales</taxon>
        <taxon>Arthrodermataceae</taxon>
        <taxon>Trichophyton</taxon>
    </lineage>
</organism>
<keyword evidence="6" id="KW-0333">Golgi apparatus</keyword>
<evidence type="ECO:0000256" key="9">
    <source>
        <dbReference type="SAM" id="MobiDB-lite"/>
    </source>
</evidence>
<keyword evidence="5" id="KW-0653">Protein transport</keyword>
<dbReference type="InterPro" id="IPR019194">
    <property type="entry name" value="Tscrpt_elong_fac_Eaf_N"/>
</dbReference>
<name>A0A178EUX2_TRIRU</name>
<evidence type="ECO:0000256" key="4">
    <source>
        <dbReference type="ARBA" id="ARBA00022448"/>
    </source>
</evidence>
<dbReference type="GO" id="GO:0017119">
    <property type="term" value="C:Golgi transport complex"/>
    <property type="evidence" value="ECO:0007669"/>
    <property type="project" value="InterPro"/>
</dbReference>
<feature type="compositionally biased region" description="Low complexity" evidence="9">
    <location>
        <begin position="814"/>
        <end position="842"/>
    </location>
</feature>
<reference evidence="11 12" key="1">
    <citation type="submission" date="2016-05" db="EMBL/GenBank/DDBJ databases">
        <title>Genome sequencing of Trichophyton rubrum CMCC(F)T1i isolated from hair.</title>
        <authorList>
            <person name="Zhan P."/>
            <person name="Tao Y."/>
            <person name="Liu W."/>
        </authorList>
    </citation>
    <scope>NUCLEOTIDE SEQUENCE [LARGE SCALE GENOMIC DNA]</scope>
    <source>
        <strain evidence="12">CMCC(F)T1i</strain>
    </source>
</reference>
<dbReference type="GO" id="GO:0006891">
    <property type="term" value="P:intra-Golgi vesicle-mediated transport"/>
    <property type="evidence" value="ECO:0007669"/>
    <property type="project" value="TreeGrafter"/>
</dbReference>
<feature type="compositionally biased region" description="Basic residues" evidence="9">
    <location>
        <begin position="843"/>
        <end position="853"/>
    </location>
</feature>
<evidence type="ECO:0000259" key="10">
    <source>
        <dbReference type="Pfam" id="PF09816"/>
    </source>
</evidence>
<comment type="similarity">
    <text evidence="2">Belongs to the COG8 family.</text>
</comment>
<feature type="compositionally biased region" description="Acidic residues" evidence="9">
    <location>
        <begin position="1090"/>
        <end position="1100"/>
    </location>
</feature>
<evidence type="ECO:0000256" key="5">
    <source>
        <dbReference type="ARBA" id="ARBA00022927"/>
    </source>
</evidence>
<evidence type="ECO:0000256" key="6">
    <source>
        <dbReference type="ARBA" id="ARBA00023034"/>
    </source>
</evidence>
<feature type="domain" description="Transcription elongation factor Eaf N-terminal" evidence="10">
    <location>
        <begin position="604"/>
        <end position="721"/>
    </location>
</feature>
<feature type="compositionally biased region" description="Basic and acidic residues" evidence="9">
    <location>
        <begin position="1063"/>
        <end position="1072"/>
    </location>
</feature>
<dbReference type="GO" id="GO:0015031">
    <property type="term" value="P:protein transport"/>
    <property type="evidence" value="ECO:0007669"/>
    <property type="project" value="UniProtKB-KW"/>
</dbReference>
<evidence type="ECO:0000313" key="12">
    <source>
        <dbReference type="Proteomes" id="UP000243015"/>
    </source>
</evidence>
<dbReference type="EMBL" id="LHPM01000018">
    <property type="protein sequence ID" value="OAL63596.1"/>
    <property type="molecule type" value="Genomic_DNA"/>
</dbReference>